<dbReference type="InterPro" id="IPR045351">
    <property type="entry name" value="DUF6531"/>
</dbReference>
<dbReference type="InterPro" id="IPR056823">
    <property type="entry name" value="TEN-like_YD-shell"/>
</dbReference>
<dbReference type="AlphaFoldDB" id="A0A1B8QL84"/>
<dbReference type="PANTHER" id="PTHR32305:SF15">
    <property type="entry name" value="PROTEIN RHSA-RELATED"/>
    <property type="match status" value="1"/>
</dbReference>
<comment type="caution">
    <text evidence="4">The sequence shown here is derived from an EMBL/GenBank/DDBJ whole genome shotgun (WGS) entry which is preliminary data.</text>
</comment>
<feature type="domain" description="Teneurin-like YD-shell" evidence="3">
    <location>
        <begin position="504"/>
        <end position="638"/>
    </location>
</feature>
<dbReference type="NCBIfam" id="TIGR01643">
    <property type="entry name" value="YD_repeat_2x"/>
    <property type="match status" value="1"/>
</dbReference>
<dbReference type="EMBL" id="LXTW01000015">
    <property type="protein sequence ID" value="OBX84508.1"/>
    <property type="molecule type" value="Genomic_DNA"/>
</dbReference>
<dbReference type="Pfam" id="PF25023">
    <property type="entry name" value="TEN_YD-shell"/>
    <property type="match status" value="3"/>
</dbReference>
<feature type="domain" description="Teneurin-like YD-shell" evidence="3">
    <location>
        <begin position="915"/>
        <end position="1086"/>
    </location>
</feature>
<keyword evidence="1" id="KW-0677">Repeat</keyword>
<proteinExistence type="predicted"/>
<evidence type="ECO:0000259" key="2">
    <source>
        <dbReference type="Pfam" id="PF20148"/>
    </source>
</evidence>
<evidence type="ECO:0000256" key="1">
    <source>
        <dbReference type="ARBA" id="ARBA00022737"/>
    </source>
</evidence>
<dbReference type="STRING" id="478.A7456_10560"/>
<gene>
    <name evidence="4" type="ORF">A7456_10560</name>
</gene>
<evidence type="ECO:0000313" key="4">
    <source>
        <dbReference type="EMBL" id="OBX84508.1"/>
    </source>
</evidence>
<dbReference type="InterPro" id="IPR006530">
    <property type="entry name" value="YD"/>
</dbReference>
<protein>
    <recommendedName>
        <fullName evidence="6">Sugar-binding protein</fullName>
    </recommendedName>
</protein>
<organism evidence="4 5">
    <name type="scientific">Moraxella nonliquefaciens</name>
    <dbReference type="NCBI Taxonomy" id="478"/>
    <lineage>
        <taxon>Bacteria</taxon>
        <taxon>Pseudomonadati</taxon>
        <taxon>Pseudomonadota</taxon>
        <taxon>Gammaproteobacteria</taxon>
        <taxon>Moraxellales</taxon>
        <taxon>Moraxellaceae</taxon>
        <taxon>Moraxella</taxon>
    </lineage>
</organism>
<feature type="domain" description="DUF6531" evidence="2">
    <location>
        <begin position="73"/>
        <end position="147"/>
    </location>
</feature>
<evidence type="ECO:0000313" key="5">
    <source>
        <dbReference type="Proteomes" id="UP000092575"/>
    </source>
</evidence>
<dbReference type="InterPro" id="IPR050708">
    <property type="entry name" value="T6SS_VgrG/RHS"/>
</dbReference>
<evidence type="ECO:0000259" key="3">
    <source>
        <dbReference type="Pfam" id="PF25023"/>
    </source>
</evidence>
<accession>A0A1B8QL84</accession>
<reference evidence="4 5" key="1">
    <citation type="submission" date="2016-05" db="EMBL/GenBank/DDBJ databases">
        <title>Draft genome sequence of Moraxella nonliquefaciens CCUG 348T.</title>
        <authorList>
            <person name="Salva-Serra F."/>
            <person name="Engstrom-Jakobsson H."/>
            <person name="Thorell K."/>
            <person name="Gonzales-Siles L."/>
            <person name="Karlsson R."/>
            <person name="Boulund F."/>
            <person name="Engstrand L."/>
            <person name="Kristiansson E."/>
            <person name="Moore E."/>
        </authorList>
    </citation>
    <scope>NUCLEOTIDE SEQUENCE [LARGE SCALE GENOMIC DNA]</scope>
    <source>
        <strain evidence="4 5">CCUG 348</strain>
    </source>
</reference>
<dbReference type="Pfam" id="PF20148">
    <property type="entry name" value="DUF6531"/>
    <property type="match status" value="1"/>
</dbReference>
<name>A0A1B8QL84_MORNO</name>
<sequence length="1108" mass="127349">MMSKSNKMATLKVLMFGFLVWAVIVCMSSTPKAYANTCPFHSNIFNSTGKSSDVCYANVDYQGTLSNQYHSSYPVNLLSGNKHLTETDIYPQNINGQIGLEFTRYYNSMSSHKGMLGYGWRTLYEPQLLDRGNTLSLIQPDGTQFHFHLATDTKDGYKTDRYISNNPEYGYFVKISKGGLVEWQWYRPSGQRFTFIIDSRYMTAKETLGKLSKIVANHREPNSDYIQVIYDKNHKIAQVVDSLGQKLIFNYQNKKVILRLNDTTHTYYQDDKHNLIGYTDSEGNAFNYHYDNKEFPHSITKKTLISDDETQILGNWRYDDKGRVDYEELPNKKKSLTITYDPKAPTSKQDIAYENGTKHYTTTTINGLGEVVKYIFTITGGFYELIDKQYENCQSCDGLSMQKTDEQGNVAKRIIGDTTYFYTYDNQSRLTLIEVQSKDTPKQWQQKRQYVGDGRLPSQIIRPSTAPNKEHTLSITYNQYGQPTYIKEMGYRNSSTGIYKIVRDYRYEYKIINGKSKLIAFDGALAGEKDKIRYHYDDKGQLIAIYYPKHLSQSIQYDELGRVAIFTDLGNLIYQYQYDTKGNIIKSDEAGKVRHIKYNALGKPTKITDDGGQTLVYHYDKSGALIGLSDDKSTKIEFVRDVENGLVSARLIDKKSGNHIEITQKDELLSVEAFGNLVQELPRKTAYNNFLSKWHVLDNWLNDFPTQTLIDNKGESTSVYFDDFGKVSEENSPITAKTSYDWDMLGNLNIITNQNGQIIKFIRDGFGDIIQITDDDGDTDLQWSDGKLTAATHKDYHLLFEYGDNNQIIKKSYILDGHPFNVLYHYDDNGKLSEITYPSGMRLGYDYDIDGKLRQIYKNGLIIKKPLIDKFNQLIKDNKTYEQSFVFGNGIKQVHSYDKMGLPTMVGSQNLAYSQSISYDNGHTIDYHYANDINALADNEKSNKIESNTPATYLAQSTTPNDEYDALGQLVAQNDHRYEYDSQGRLVKFFKNGEPITSYAYLYTGERYKKVSYQNGQPTHTTYYLYDNGILLAEVHQDNHQQWQYTEYLHLGVRPVIQFNNKTPYYLTTDHRGAVMVATDDKQNIVWQANLTDNGYANISKQEITLNL</sequence>
<dbReference type="Gene3D" id="2.180.10.10">
    <property type="entry name" value="RHS repeat-associated core"/>
    <property type="match status" value="3"/>
</dbReference>
<feature type="domain" description="Teneurin-like YD-shell" evidence="3">
    <location>
        <begin position="719"/>
        <end position="853"/>
    </location>
</feature>
<dbReference type="Proteomes" id="UP000092575">
    <property type="component" value="Unassembled WGS sequence"/>
</dbReference>
<dbReference type="PANTHER" id="PTHR32305">
    <property type="match status" value="1"/>
</dbReference>
<evidence type="ECO:0008006" key="6">
    <source>
        <dbReference type="Google" id="ProtNLM"/>
    </source>
</evidence>